<sequence>LSTRARSHASSSPLSVSGPTPTVSSNGTSRRLAVIQAHPMPRRVAGAGSWMIRTLEPSVMVIFPACQSISSTYWSRKFVPRIPGTTKLSTTATCMRPLQLTTCSGNVPWPQRRTLRPSLSRMEPPAASKGSPPKQPPRCPKGGKSPARLACLRQTAHVQLEAPSSPGDGDPHFRYSGQALAGFGSVAGDSLAGGGPSCHNGSIRFVSQRTNISEYTKGDATRSSAQIIMTNTGYE</sequence>
<name>A0A0V1KQ44_9BILA</name>
<keyword evidence="3" id="KW-1185">Reference proteome</keyword>
<gene>
    <name evidence="2" type="ORF">T02_4104</name>
</gene>
<comment type="caution">
    <text evidence="2">The sequence shown here is derived from an EMBL/GenBank/DDBJ whole genome shotgun (WGS) entry which is preliminary data.</text>
</comment>
<organism evidence="2 3">
    <name type="scientific">Trichinella nativa</name>
    <dbReference type="NCBI Taxonomy" id="6335"/>
    <lineage>
        <taxon>Eukaryota</taxon>
        <taxon>Metazoa</taxon>
        <taxon>Ecdysozoa</taxon>
        <taxon>Nematoda</taxon>
        <taxon>Enoplea</taxon>
        <taxon>Dorylaimia</taxon>
        <taxon>Trichinellida</taxon>
        <taxon>Trichinellidae</taxon>
        <taxon>Trichinella</taxon>
    </lineage>
</organism>
<dbReference type="OrthoDB" id="5934547at2759"/>
<feature type="region of interest" description="Disordered" evidence="1">
    <location>
        <begin position="1"/>
        <end position="28"/>
    </location>
</feature>
<protein>
    <submittedName>
        <fullName evidence="2">Uncharacterized protein</fullName>
    </submittedName>
</protein>
<reference evidence="2 3" key="1">
    <citation type="submission" date="2015-05" db="EMBL/GenBank/DDBJ databases">
        <title>Evolution of Trichinella species and genotypes.</title>
        <authorList>
            <person name="Korhonen P.K."/>
            <person name="Edoardo P."/>
            <person name="Giuseppe L.R."/>
            <person name="Gasser R.B."/>
        </authorList>
    </citation>
    <scope>NUCLEOTIDE SEQUENCE [LARGE SCALE GENOMIC DNA]</scope>
    <source>
        <strain evidence="2">ISS10</strain>
    </source>
</reference>
<feature type="non-terminal residue" evidence="2">
    <location>
        <position position="235"/>
    </location>
</feature>
<evidence type="ECO:0000256" key="1">
    <source>
        <dbReference type="SAM" id="MobiDB-lite"/>
    </source>
</evidence>
<feature type="region of interest" description="Disordered" evidence="1">
    <location>
        <begin position="105"/>
        <end position="146"/>
    </location>
</feature>
<accession>A0A0V1KQ44</accession>
<evidence type="ECO:0000313" key="3">
    <source>
        <dbReference type="Proteomes" id="UP000054721"/>
    </source>
</evidence>
<proteinExistence type="predicted"/>
<evidence type="ECO:0000313" key="2">
    <source>
        <dbReference type="EMBL" id="KRZ49223.1"/>
    </source>
</evidence>
<dbReference type="EMBL" id="JYDW01000326">
    <property type="protein sequence ID" value="KRZ49223.1"/>
    <property type="molecule type" value="Genomic_DNA"/>
</dbReference>
<dbReference type="Proteomes" id="UP000054721">
    <property type="component" value="Unassembled WGS sequence"/>
</dbReference>
<dbReference type="AlphaFoldDB" id="A0A0V1KQ44"/>